<dbReference type="SUPFAM" id="SSF55961">
    <property type="entry name" value="Bet v1-like"/>
    <property type="match status" value="1"/>
</dbReference>
<organism evidence="3 4">
    <name type="scientific">Candidatus Odoribacter faecigallinarum</name>
    <dbReference type="NCBI Taxonomy" id="2838706"/>
    <lineage>
        <taxon>Bacteria</taxon>
        <taxon>Pseudomonadati</taxon>
        <taxon>Bacteroidota</taxon>
        <taxon>Bacteroidia</taxon>
        <taxon>Bacteroidales</taxon>
        <taxon>Odoribacteraceae</taxon>
        <taxon>Odoribacter</taxon>
    </lineage>
</organism>
<evidence type="ECO:0000313" key="3">
    <source>
        <dbReference type="EMBL" id="HIX04427.1"/>
    </source>
</evidence>
<protein>
    <submittedName>
        <fullName evidence="3">SRPBCC domain-containing protein</fullName>
    </submittedName>
</protein>
<reference evidence="3" key="2">
    <citation type="submission" date="2021-04" db="EMBL/GenBank/DDBJ databases">
        <authorList>
            <person name="Gilroy R."/>
        </authorList>
    </citation>
    <scope>NUCLEOTIDE SEQUENCE</scope>
    <source>
        <strain evidence="3">23274</strain>
    </source>
</reference>
<comment type="caution">
    <text evidence="3">The sequence shown here is derived from an EMBL/GenBank/DDBJ whole genome shotgun (WGS) entry which is preliminary data.</text>
</comment>
<proteinExistence type="inferred from homology"/>
<sequence>MDFNFELVINATPEEVFAALTVPFQIELWSGYPAEMKAEKGYEFSLWEGDITGMNLNVVPNKRLVQEWYFGDQEEHSIVSLDLKRDREHTRVVLHHTHIPDEVYEEITEGWKKYYLGAIKDMLEMY</sequence>
<dbReference type="AlphaFoldDB" id="A0A9D1V1M2"/>
<accession>A0A9D1V1M2</accession>
<dbReference type="InterPro" id="IPR013538">
    <property type="entry name" value="ASHA1/2-like_C"/>
</dbReference>
<evidence type="ECO:0000313" key="4">
    <source>
        <dbReference type="Proteomes" id="UP000824202"/>
    </source>
</evidence>
<reference evidence="3" key="1">
    <citation type="journal article" date="2021" name="PeerJ">
        <title>Extensive microbial diversity within the chicken gut microbiome revealed by metagenomics and culture.</title>
        <authorList>
            <person name="Gilroy R."/>
            <person name="Ravi A."/>
            <person name="Getino M."/>
            <person name="Pursley I."/>
            <person name="Horton D.L."/>
            <person name="Alikhan N.F."/>
            <person name="Baker D."/>
            <person name="Gharbi K."/>
            <person name="Hall N."/>
            <person name="Watson M."/>
            <person name="Adriaenssens E.M."/>
            <person name="Foster-Nyarko E."/>
            <person name="Jarju S."/>
            <person name="Secka A."/>
            <person name="Antonio M."/>
            <person name="Oren A."/>
            <person name="Chaudhuri R.R."/>
            <person name="La Ragione R."/>
            <person name="Hildebrand F."/>
            <person name="Pallen M.J."/>
        </authorList>
    </citation>
    <scope>NUCLEOTIDE SEQUENCE</scope>
    <source>
        <strain evidence="3">23274</strain>
    </source>
</reference>
<evidence type="ECO:0000256" key="1">
    <source>
        <dbReference type="ARBA" id="ARBA00006817"/>
    </source>
</evidence>
<name>A0A9D1V1M2_9BACT</name>
<dbReference type="EMBL" id="DXFT01000197">
    <property type="protein sequence ID" value="HIX04427.1"/>
    <property type="molecule type" value="Genomic_DNA"/>
</dbReference>
<comment type="similarity">
    <text evidence="1">Belongs to the AHA1 family.</text>
</comment>
<dbReference type="InterPro" id="IPR023393">
    <property type="entry name" value="START-like_dom_sf"/>
</dbReference>
<gene>
    <name evidence="3" type="ORF">H9863_10000</name>
</gene>
<dbReference type="Gene3D" id="3.30.530.20">
    <property type="match status" value="1"/>
</dbReference>
<feature type="domain" description="Activator of Hsp90 ATPase homologue 1/2-like C-terminal" evidence="2">
    <location>
        <begin position="10"/>
        <end position="124"/>
    </location>
</feature>
<dbReference type="Pfam" id="PF08327">
    <property type="entry name" value="AHSA1"/>
    <property type="match status" value="1"/>
</dbReference>
<dbReference type="Proteomes" id="UP000824202">
    <property type="component" value="Unassembled WGS sequence"/>
</dbReference>
<evidence type="ECO:0000259" key="2">
    <source>
        <dbReference type="Pfam" id="PF08327"/>
    </source>
</evidence>